<reference evidence="7 8" key="1">
    <citation type="submission" date="2023-07" db="EMBL/GenBank/DDBJ databases">
        <title>Functional and genomic diversity of the sorghum phyllosphere microbiome.</title>
        <authorList>
            <person name="Shade A."/>
        </authorList>
    </citation>
    <scope>NUCLEOTIDE SEQUENCE [LARGE SCALE GENOMIC DNA]</scope>
    <source>
        <strain evidence="7 8">SORGH_AS_0887</strain>
    </source>
</reference>
<evidence type="ECO:0000256" key="2">
    <source>
        <dbReference type="ARBA" id="ARBA00006671"/>
    </source>
</evidence>
<evidence type="ECO:0000313" key="7">
    <source>
        <dbReference type="EMBL" id="MDQ1209308.1"/>
    </source>
</evidence>
<accession>A0ABU0UYH7</accession>
<name>A0ABU0UYH7_ACIBI</name>
<gene>
    <name evidence="7" type="ORF">QE380_002231</name>
</gene>
<dbReference type="Gene3D" id="2.60.40.1090">
    <property type="entry name" value="Fimbrial-type adhesion domain"/>
    <property type="match status" value="1"/>
</dbReference>
<dbReference type="Proteomes" id="UP001233360">
    <property type="component" value="Unassembled WGS sequence"/>
</dbReference>
<dbReference type="EMBL" id="JAUTBK010000002">
    <property type="protein sequence ID" value="MDQ1209308.1"/>
    <property type="molecule type" value="Genomic_DNA"/>
</dbReference>
<dbReference type="Pfam" id="PF00419">
    <property type="entry name" value="Fimbrial"/>
    <property type="match status" value="1"/>
</dbReference>
<dbReference type="RefSeq" id="WP_307003725.1">
    <property type="nucleotide sequence ID" value="NZ_JAUTBK010000002.1"/>
</dbReference>
<dbReference type="InterPro" id="IPR008966">
    <property type="entry name" value="Adhesion_dom_sf"/>
</dbReference>
<evidence type="ECO:0000259" key="6">
    <source>
        <dbReference type="Pfam" id="PF00419"/>
    </source>
</evidence>
<dbReference type="PANTHER" id="PTHR33420:SF3">
    <property type="entry name" value="FIMBRIAL SUBUNIT ELFA"/>
    <property type="match status" value="1"/>
</dbReference>
<organism evidence="7 8">
    <name type="scientific">Acinetobacter baylyi</name>
    <dbReference type="NCBI Taxonomy" id="202950"/>
    <lineage>
        <taxon>Bacteria</taxon>
        <taxon>Pseudomonadati</taxon>
        <taxon>Pseudomonadota</taxon>
        <taxon>Gammaproteobacteria</taxon>
        <taxon>Moraxellales</taxon>
        <taxon>Moraxellaceae</taxon>
        <taxon>Acinetobacter</taxon>
    </lineage>
</organism>
<comment type="similarity">
    <text evidence="2">Belongs to the fimbrial protein family.</text>
</comment>
<protein>
    <submittedName>
        <fullName evidence="7">Major type 1 subunit fimbrin (Pilin)</fullName>
    </submittedName>
</protein>
<proteinExistence type="inferred from homology"/>
<evidence type="ECO:0000256" key="1">
    <source>
        <dbReference type="ARBA" id="ARBA00004561"/>
    </source>
</evidence>
<keyword evidence="3 5" id="KW-0732">Signal</keyword>
<dbReference type="PANTHER" id="PTHR33420">
    <property type="entry name" value="FIMBRIAL SUBUNIT ELFA-RELATED"/>
    <property type="match status" value="1"/>
</dbReference>
<dbReference type="InterPro" id="IPR050263">
    <property type="entry name" value="Bact_Fimbrial_Adh_Pro"/>
</dbReference>
<keyword evidence="8" id="KW-1185">Reference proteome</keyword>
<keyword evidence="4" id="KW-0281">Fimbrium</keyword>
<comment type="subcellular location">
    <subcellularLocation>
        <location evidence="1">Fimbrium</location>
    </subcellularLocation>
</comment>
<feature type="signal peptide" evidence="5">
    <location>
        <begin position="1"/>
        <end position="21"/>
    </location>
</feature>
<sequence length="173" mass="17226">MKIKLLMGAMLALGIMQAAIAADTITFTGTIDSNTCTVNVGNSASPTITLPTVGAGSLTTAGNTAGATPFSINITGCTSTADDVAVRFTAHNPDGTNLGVSSGENTATNISVQLLSGSAGSSALVFNNGIATTAKQATASGTATYNMTAQYYAKGKVEAGTVTAVADYEVIYP</sequence>
<evidence type="ECO:0000256" key="3">
    <source>
        <dbReference type="ARBA" id="ARBA00022729"/>
    </source>
</evidence>
<evidence type="ECO:0000256" key="5">
    <source>
        <dbReference type="SAM" id="SignalP"/>
    </source>
</evidence>
<dbReference type="InterPro" id="IPR036937">
    <property type="entry name" value="Adhesion_dom_fimbrial_sf"/>
</dbReference>
<feature type="domain" description="Fimbrial-type adhesion" evidence="6">
    <location>
        <begin position="25"/>
        <end position="172"/>
    </location>
</feature>
<evidence type="ECO:0000313" key="8">
    <source>
        <dbReference type="Proteomes" id="UP001233360"/>
    </source>
</evidence>
<dbReference type="InterPro" id="IPR000259">
    <property type="entry name" value="Adhesion_dom_fimbrial"/>
</dbReference>
<dbReference type="SUPFAM" id="SSF49401">
    <property type="entry name" value="Bacterial adhesins"/>
    <property type="match status" value="1"/>
</dbReference>
<comment type="caution">
    <text evidence="7">The sequence shown here is derived from an EMBL/GenBank/DDBJ whole genome shotgun (WGS) entry which is preliminary data.</text>
</comment>
<evidence type="ECO:0000256" key="4">
    <source>
        <dbReference type="ARBA" id="ARBA00023263"/>
    </source>
</evidence>
<feature type="chain" id="PRO_5045919968" evidence="5">
    <location>
        <begin position="22"/>
        <end position="173"/>
    </location>
</feature>